<name>A0A371GFV1_MUCPR</name>
<organism evidence="1 2">
    <name type="scientific">Mucuna pruriens</name>
    <name type="common">Velvet bean</name>
    <name type="synonym">Dolichos pruriens</name>
    <dbReference type="NCBI Taxonomy" id="157652"/>
    <lineage>
        <taxon>Eukaryota</taxon>
        <taxon>Viridiplantae</taxon>
        <taxon>Streptophyta</taxon>
        <taxon>Embryophyta</taxon>
        <taxon>Tracheophyta</taxon>
        <taxon>Spermatophyta</taxon>
        <taxon>Magnoliopsida</taxon>
        <taxon>eudicotyledons</taxon>
        <taxon>Gunneridae</taxon>
        <taxon>Pentapetalae</taxon>
        <taxon>rosids</taxon>
        <taxon>fabids</taxon>
        <taxon>Fabales</taxon>
        <taxon>Fabaceae</taxon>
        <taxon>Papilionoideae</taxon>
        <taxon>50 kb inversion clade</taxon>
        <taxon>NPAAA clade</taxon>
        <taxon>indigoferoid/millettioid clade</taxon>
        <taxon>Phaseoleae</taxon>
        <taxon>Mucuna</taxon>
    </lineage>
</organism>
<accession>A0A371GFV1</accession>
<dbReference type="AlphaFoldDB" id="A0A371GFV1"/>
<gene>
    <name evidence="1" type="ORF">CR513_28839</name>
</gene>
<proteinExistence type="predicted"/>
<dbReference type="EMBL" id="QJKJ01005672">
    <property type="protein sequence ID" value="RDX89435.1"/>
    <property type="molecule type" value="Genomic_DNA"/>
</dbReference>
<protein>
    <submittedName>
        <fullName evidence="1">Uncharacterized protein</fullName>
    </submittedName>
</protein>
<evidence type="ECO:0000313" key="2">
    <source>
        <dbReference type="Proteomes" id="UP000257109"/>
    </source>
</evidence>
<reference evidence="1" key="1">
    <citation type="submission" date="2018-05" db="EMBL/GenBank/DDBJ databases">
        <title>Draft genome of Mucuna pruriens seed.</title>
        <authorList>
            <person name="Nnadi N.E."/>
            <person name="Vos R."/>
            <person name="Hasami M.H."/>
            <person name="Devisetty U.K."/>
            <person name="Aguiy J.C."/>
        </authorList>
    </citation>
    <scope>NUCLEOTIDE SEQUENCE [LARGE SCALE GENOMIC DNA]</scope>
    <source>
        <strain evidence="1">JCA_2017</strain>
    </source>
</reference>
<feature type="non-terminal residue" evidence="1">
    <location>
        <position position="1"/>
    </location>
</feature>
<keyword evidence="2" id="KW-1185">Reference proteome</keyword>
<dbReference type="Proteomes" id="UP000257109">
    <property type="component" value="Unassembled WGS sequence"/>
</dbReference>
<evidence type="ECO:0000313" key="1">
    <source>
        <dbReference type="EMBL" id="RDX89435.1"/>
    </source>
</evidence>
<comment type="caution">
    <text evidence="1">The sequence shown here is derived from an EMBL/GenBank/DDBJ whole genome shotgun (WGS) entry which is preliminary data.</text>
</comment>
<sequence>MKLKKKKCAQVHIPLIILSSSLQNYANQATQPQSLNINPNPNLLNHNLLILNHNILNLNLDLDLDPLHLDIYLHLNLYLHLHLYLYRKLPNLNISLFKLFICMNTQWSMKFNLLHLVICFPYV</sequence>